<keyword evidence="6" id="KW-1185">Reference proteome</keyword>
<dbReference type="Proteomes" id="UP001293718">
    <property type="component" value="Unassembled WGS sequence"/>
</dbReference>
<evidence type="ECO:0000313" key="5">
    <source>
        <dbReference type="EMBL" id="MDZ5456171.1"/>
    </source>
</evidence>
<comment type="similarity">
    <text evidence="1">Belongs to the bleomycin resistance protein family.</text>
</comment>
<keyword evidence="3" id="KW-0046">Antibiotic resistance</keyword>
<evidence type="ECO:0000313" key="6">
    <source>
        <dbReference type="Proteomes" id="UP001293718"/>
    </source>
</evidence>
<feature type="domain" description="VOC" evidence="4">
    <location>
        <begin position="2"/>
        <end position="119"/>
    </location>
</feature>
<dbReference type="Gene3D" id="3.10.180.10">
    <property type="entry name" value="2,3-Dihydroxybiphenyl 1,2-Dioxygenase, domain 1"/>
    <property type="match status" value="1"/>
</dbReference>
<evidence type="ECO:0000259" key="4">
    <source>
        <dbReference type="PROSITE" id="PS51819"/>
    </source>
</evidence>
<proteinExistence type="inferred from homology"/>
<protein>
    <recommendedName>
        <fullName evidence="2">Bleomycin resistance protein</fullName>
    </recommendedName>
</protein>
<dbReference type="InterPro" id="IPR000335">
    <property type="entry name" value="Bleomycin-R"/>
</dbReference>
<organism evidence="5 6">
    <name type="scientific">Azohydromonas lata</name>
    <dbReference type="NCBI Taxonomy" id="45677"/>
    <lineage>
        <taxon>Bacteria</taxon>
        <taxon>Pseudomonadati</taxon>
        <taxon>Pseudomonadota</taxon>
        <taxon>Betaproteobacteria</taxon>
        <taxon>Burkholderiales</taxon>
        <taxon>Sphaerotilaceae</taxon>
        <taxon>Azohydromonas</taxon>
    </lineage>
</organism>
<name>A0ABU5IC55_9BURK</name>
<reference evidence="5 6" key="1">
    <citation type="submission" date="2023-11" db="EMBL/GenBank/DDBJ databases">
        <title>Draft genome of Azohydromonas lata strain H1 (DSM1123), a polyhydroxyalkanoate producer.</title>
        <authorList>
            <person name="Traversa D."/>
            <person name="D'Addabbo P."/>
            <person name="Pazzani C."/>
            <person name="Manzari C."/>
            <person name="Chiara M."/>
            <person name="Scrascia M."/>
        </authorList>
    </citation>
    <scope>NUCLEOTIDE SEQUENCE [LARGE SCALE GENOMIC DNA]</scope>
    <source>
        <strain evidence="5 6">H1</strain>
    </source>
</reference>
<dbReference type="CDD" id="cd08349">
    <property type="entry name" value="BLMA_like"/>
    <property type="match status" value="1"/>
</dbReference>
<comment type="caution">
    <text evidence="5">The sequence shown here is derived from an EMBL/GenBank/DDBJ whole genome shotgun (WGS) entry which is preliminary data.</text>
</comment>
<accession>A0ABU5IC55</accession>
<dbReference type="PROSITE" id="PS51819">
    <property type="entry name" value="VOC"/>
    <property type="match status" value="1"/>
</dbReference>
<sequence>MNNKSIPQLPAISMERTSDFYKRLGFSVKPVSPGGDYAIADRGTLEIHFFLHQALVPSESAFGCYFRVTDADLLYSEFHLLGLPSKGIPRITAIEDKPWGMREFAIVDENGSLIRIGHEI</sequence>
<dbReference type="InterPro" id="IPR037523">
    <property type="entry name" value="VOC_core"/>
</dbReference>
<dbReference type="SUPFAM" id="SSF54593">
    <property type="entry name" value="Glyoxalase/Bleomycin resistance protein/Dihydroxybiphenyl dioxygenase"/>
    <property type="match status" value="1"/>
</dbReference>
<dbReference type="EMBL" id="JAXOJX010000006">
    <property type="protein sequence ID" value="MDZ5456171.1"/>
    <property type="molecule type" value="Genomic_DNA"/>
</dbReference>
<dbReference type="RefSeq" id="WP_322464798.1">
    <property type="nucleotide sequence ID" value="NZ_JAXOJX010000006.1"/>
</dbReference>
<evidence type="ECO:0000256" key="2">
    <source>
        <dbReference type="ARBA" id="ARBA00021572"/>
    </source>
</evidence>
<evidence type="ECO:0000256" key="3">
    <source>
        <dbReference type="ARBA" id="ARBA00023251"/>
    </source>
</evidence>
<dbReference type="InterPro" id="IPR029068">
    <property type="entry name" value="Glyas_Bleomycin-R_OHBP_Dase"/>
</dbReference>
<evidence type="ECO:0000256" key="1">
    <source>
        <dbReference type="ARBA" id="ARBA00011051"/>
    </source>
</evidence>
<gene>
    <name evidence="5" type="ORF">SM757_06260</name>
</gene>